<dbReference type="EMBL" id="AZXY01000002">
    <property type="protein sequence ID" value="KSZ59677.1"/>
    <property type="molecule type" value="Genomic_DNA"/>
</dbReference>
<dbReference type="Proteomes" id="UP000053060">
    <property type="component" value="Unassembled WGS sequence"/>
</dbReference>
<organism evidence="1 2">
    <name type="scientific">Rhodococcus pyridinivorans KG-16</name>
    <dbReference type="NCBI Taxonomy" id="1441730"/>
    <lineage>
        <taxon>Bacteria</taxon>
        <taxon>Bacillati</taxon>
        <taxon>Actinomycetota</taxon>
        <taxon>Actinomycetes</taxon>
        <taxon>Mycobacteriales</taxon>
        <taxon>Nocardiaceae</taxon>
        <taxon>Rhodococcus</taxon>
    </lineage>
</organism>
<reference evidence="1 2" key="2">
    <citation type="journal article" date="2016" name="Genome Announc.">
        <title>Draft Genome Sequence of a Versatile Hydrocarbon-Degrading Bacterium, Rhodococcus pyridinivorans Strain KG-16, Collected from Oil Fields in India.</title>
        <authorList>
            <person name="Aggarwal R.K."/>
            <person name="Dawar C."/>
            <person name="Phanindranath R."/>
            <person name="Mutnuri L."/>
            <person name="Dayal A.M."/>
        </authorList>
    </citation>
    <scope>NUCLEOTIDE SEQUENCE [LARGE SCALE GENOMIC DNA]</scope>
    <source>
        <strain evidence="1 2">KG-16</strain>
    </source>
</reference>
<accession>A0A0V9UNV3</accession>
<comment type="caution">
    <text evidence="1">The sequence shown here is derived from an EMBL/GenBank/DDBJ whole genome shotgun (WGS) entry which is preliminary data.</text>
</comment>
<evidence type="ECO:0000313" key="1">
    <source>
        <dbReference type="EMBL" id="KSZ59677.1"/>
    </source>
</evidence>
<protein>
    <submittedName>
        <fullName evidence="1">Uncharacterized protein</fullName>
    </submittedName>
</protein>
<dbReference type="RefSeq" id="WP_060651036.1">
    <property type="nucleotide sequence ID" value="NZ_AZXY01000002.1"/>
</dbReference>
<proteinExistence type="predicted"/>
<evidence type="ECO:0000313" key="2">
    <source>
        <dbReference type="Proteomes" id="UP000053060"/>
    </source>
</evidence>
<dbReference type="AlphaFoldDB" id="A0A0V9UNV3"/>
<dbReference type="PATRIC" id="fig|1441730.3.peg.1214"/>
<gene>
    <name evidence="1" type="ORF">Z045_05785</name>
</gene>
<reference evidence="2" key="1">
    <citation type="submission" date="2015-01" db="EMBL/GenBank/DDBJ databases">
        <title>Draft genome sequence of Rhodococcus pyridinivorans strain KG-16, a hydrocarbon-degrading bacterium.</title>
        <authorList>
            <person name="Aggarwal R.K."/>
            <person name="Dawar C."/>
        </authorList>
    </citation>
    <scope>NUCLEOTIDE SEQUENCE [LARGE SCALE GENOMIC DNA]</scope>
    <source>
        <strain evidence="2">KG-16</strain>
    </source>
</reference>
<sequence length="95" mass="10600">MSSPDTLDSILDAAWRDGAQLASPSYLKDVDGKPLRAIRVATAQVMIRDELLAMIGPNEPVDYFSKNPDCSTRPEARNQVRDELRAKVREWSGII</sequence>
<name>A0A0V9UNV3_9NOCA</name>